<keyword evidence="1" id="KW-0808">Transferase</keyword>
<dbReference type="Gene3D" id="1.20.5.1930">
    <property type="match status" value="1"/>
</dbReference>
<dbReference type="InterPro" id="IPR036890">
    <property type="entry name" value="HATPase_C_sf"/>
</dbReference>
<dbReference type="Proteomes" id="UP001302072">
    <property type="component" value="Chromosome"/>
</dbReference>
<dbReference type="InterPro" id="IPR011123">
    <property type="entry name" value="Y_Y_Y"/>
</dbReference>
<dbReference type="PANTHER" id="PTHR24421:SF62">
    <property type="entry name" value="SENSORY TRANSDUCTION HISTIDINE KINASE"/>
    <property type="match status" value="1"/>
</dbReference>
<dbReference type="SUPFAM" id="SSF63829">
    <property type="entry name" value="Calcium-dependent phosphotriesterase"/>
    <property type="match status" value="2"/>
</dbReference>
<proteinExistence type="predicted"/>
<dbReference type="Pfam" id="PF07495">
    <property type="entry name" value="Y_Y_Y"/>
    <property type="match status" value="1"/>
</dbReference>
<dbReference type="SUPFAM" id="SSF55874">
    <property type="entry name" value="ATPase domain of HSP90 chaperone/DNA topoisomerase II/histidine kinase"/>
    <property type="match status" value="1"/>
</dbReference>
<name>A0ABY9YN47_9GAMM</name>
<accession>A0ABY9YN47</accession>
<dbReference type="Pfam" id="PF02518">
    <property type="entry name" value="HATPase_c"/>
    <property type="match status" value="1"/>
</dbReference>
<dbReference type="EMBL" id="CP115541">
    <property type="protein sequence ID" value="WNH52314.1"/>
    <property type="molecule type" value="Genomic_DNA"/>
</dbReference>
<keyword evidence="9" id="KW-1185">Reference proteome</keyword>
<keyword evidence="6" id="KW-0732">Signal</keyword>
<dbReference type="InterPro" id="IPR050482">
    <property type="entry name" value="Sensor_HK_TwoCompSys"/>
</dbReference>
<keyword evidence="2" id="KW-0418">Kinase</keyword>
<keyword evidence="4" id="KW-0175">Coiled coil</keyword>
<organism evidence="8 9">
    <name type="scientific">Stenotrophomonas oahuensis</name>
    <dbReference type="NCBI Taxonomy" id="3003271"/>
    <lineage>
        <taxon>Bacteria</taxon>
        <taxon>Pseudomonadati</taxon>
        <taxon>Pseudomonadota</taxon>
        <taxon>Gammaproteobacteria</taxon>
        <taxon>Lysobacterales</taxon>
        <taxon>Lysobacteraceae</taxon>
        <taxon>Stenotrophomonas</taxon>
    </lineage>
</organism>
<dbReference type="Gene3D" id="2.130.10.10">
    <property type="entry name" value="YVTN repeat-like/Quinoprotein amine dehydrogenase"/>
    <property type="match status" value="3"/>
</dbReference>
<evidence type="ECO:0000313" key="9">
    <source>
        <dbReference type="Proteomes" id="UP001302072"/>
    </source>
</evidence>
<evidence type="ECO:0000256" key="2">
    <source>
        <dbReference type="ARBA" id="ARBA00022777"/>
    </source>
</evidence>
<keyword evidence="3" id="KW-0902">Two-component regulatory system</keyword>
<dbReference type="Gene3D" id="2.60.40.10">
    <property type="entry name" value="Immunoglobulins"/>
    <property type="match status" value="1"/>
</dbReference>
<dbReference type="CDD" id="cd16917">
    <property type="entry name" value="HATPase_UhpB-NarQ-NarX-like"/>
    <property type="match status" value="1"/>
</dbReference>
<protein>
    <submittedName>
        <fullName evidence="8">Triple tyrosine motif-containing protein</fullName>
    </submittedName>
</protein>
<dbReference type="RefSeq" id="WP_311191518.1">
    <property type="nucleotide sequence ID" value="NZ_CP115541.1"/>
</dbReference>
<evidence type="ECO:0000259" key="7">
    <source>
        <dbReference type="SMART" id="SM00387"/>
    </source>
</evidence>
<dbReference type="PANTHER" id="PTHR24421">
    <property type="entry name" value="NITRATE/NITRITE SENSOR PROTEIN NARX-RELATED"/>
    <property type="match status" value="1"/>
</dbReference>
<keyword evidence="5" id="KW-0472">Membrane</keyword>
<feature type="domain" description="Histidine kinase/HSP90-like ATPase" evidence="7">
    <location>
        <begin position="885"/>
        <end position="977"/>
    </location>
</feature>
<dbReference type="SMART" id="SM00387">
    <property type="entry name" value="HATPase_c"/>
    <property type="match status" value="1"/>
</dbReference>
<gene>
    <name evidence="8" type="ORF">PDM29_18600</name>
</gene>
<feature type="signal peptide" evidence="6">
    <location>
        <begin position="1"/>
        <end position="25"/>
    </location>
</feature>
<keyword evidence="5" id="KW-0812">Transmembrane</keyword>
<feature type="coiled-coil region" evidence="4">
    <location>
        <begin position="817"/>
        <end position="844"/>
    </location>
</feature>
<dbReference type="InterPro" id="IPR003594">
    <property type="entry name" value="HATPase_dom"/>
</dbReference>
<dbReference type="InterPro" id="IPR015943">
    <property type="entry name" value="WD40/YVTN_repeat-like_dom_sf"/>
</dbReference>
<evidence type="ECO:0000256" key="6">
    <source>
        <dbReference type="SAM" id="SignalP"/>
    </source>
</evidence>
<evidence type="ECO:0000256" key="1">
    <source>
        <dbReference type="ARBA" id="ARBA00022679"/>
    </source>
</evidence>
<sequence>MSPRAPFRLLIWLACLCLLPALAGAQGLNAFQHTGWVVGQGAPGDIWDMAETPQNGLLLATGSGLYRFDGRQFTRQDAPDGARFPSSNMTTLRRDDDGTLWIAYYNAGITEWTRDGTLRHYQAAEGLPPGLVPKLERDASGRLWAAADGGLRWFDGTRWQVPTSAMGIGDVPAHWALRDRMGTLWLLAGGQLWRLPAHATRFEALPLPVSRLSVLALRADGQLWLGDRQHGVMPVADRNGLLPEAQRRAGALPELRAARLRFASDGSLWGSFIANGGVFRVSFERGHAPRVERFDAAQGLTSTTASPLLEDREHNLWVGTNLGLNRFREHDVRALPLPGPADPLRTLYRAQDGGVFGYGEDLQPLALQRDLLVAPMSAWRQAASRTTQPLWLLGADFVRLRHAGANTDLQPGTASARDLRAMVALSNDEAWFCYGADRIVHYRQGQWLTDARLPARACSSLSSGPQQQLLMGFPDGRLQVLQNGTWRHYGAAQGLDVGPISATAMIGTRLWVAGENGLALLGPDGYFHTARTATPGLFEGITGIVEDSNGQYWLNGARGLVRIEGDTLAAATLEGRAVDPRLFDTVDGMPGIAAQSSPVPSAVLAPDGLLWLATNQGLAWLDTLHAAPRTPAPQPRISQVSWTNQQRPLRDGDVLPAGTTQLQIDYTAVSLARPERTRYRYRLIGLDEQWQEAGTLTRALFTNLPPGPYRFEVMAANQDSVWSEHPAQRTFRIAPMWYQTVWFKALCVLLVLAAIVLAVRLRSRRLTQLVRARLKERHAERERIARELHDTLLQGTQGLILRLHAVSHSKHAHPAVREALEAAMQQAEQALAEGRERVNLLRDGSTGDQDLGAALVQVYGERAEGTDSPALRLNVEGTPRSLRQDVAEEVFLIGREALLNALQHANAGAVEVELAYTRRGLRLHIRDDGDGLPDTLPEGRWGLVGMRERAERLGARLRLWSLAGAGTEVELFLPRDRIYLPRRPWRWRPASGDTA</sequence>
<evidence type="ECO:0000256" key="4">
    <source>
        <dbReference type="SAM" id="Coils"/>
    </source>
</evidence>
<dbReference type="Gene3D" id="3.30.565.10">
    <property type="entry name" value="Histidine kinase-like ATPase, C-terminal domain"/>
    <property type="match status" value="1"/>
</dbReference>
<reference evidence="8 9" key="1">
    <citation type="submission" date="2022-12" db="EMBL/GenBank/DDBJ databases">
        <title>Two new species, Stenotrophomonas aracearum and Stenotrophomonas oahuensis, isolated from Anthurium (Araceae family) in Hawaii.</title>
        <authorList>
            <person name="Chunag S.C."/>
            <person name="Dobhal S."/>
            <person name="Alvarez A."/>
            <person name="Arif M."/>
        </authorList>
    </citation>
    <scope>NUCLEOTIDE SEQUENCE [LARGE SCALE GENOMIC DNA]</scope>
    <source>
        <strain evidence="8 9">A5586</strain>
    </source>
</reference>
<evidence type="ECO:0000256" key="3">
    <source>
        <dbReference type="ARBA" id="ARBA00023012"/>
    </source>
</evidence>
<dbReference type="InterPro" id="IPR013783">
    <property type="entry name" value="Ig-like_fold"/>
</dbReference>
<keyword evidence="5" id="KW-1133">Transmembrane helix</keyword>
<feature type="transmembrane region" description="Helical" evidence="5">
    <location>
        <begin position="741"/>
        <end position="761"/>
    </location>
</feature>
<evidence type="ECO:0000313" key="8">
    <source>
        <dbReference type="EMBL" id="WNH52314.1"/>
    </source>
</evidence>
<dbReference type="InterPro" id="IPR011712">
    <property type="entry name" value="Sig_transdc_His_kin_sub3_dim/P"/>
</dbReference>
<evidence type="ECO:0000256" key="5">
    <source>
        <dbReference type="SAM" id="Phobius"/>
    </source>
</evidence>
<feature type="chain" id="PRO_5047470972" evidence="6">
    <location>
        <begin position="26"/>
        <end position="995"/>
    </location>
</feature>
<dbReference type="Pfam" id="PF07730">
    <property type="entry name" value="HisKA_3"/>
    <property type="match status" value="1"/>
</dbReference>